<reference evidence="3" key="1">
    <citation type="submission" date="2016-06" db="EMBL/GenBank/DDBJ databases">
        <authorList>
            <person name="Varghese N."/>
            <person name="Submissions Spin"/>
        </authorList>
    </citation>
    <scope>NUCLEOTIDE SEQUENCE [LARGE SCALE GENOMIC DNA]</scope>
    <source>
        <strain evidence="3">DSM 45794</strain>
    </source>
</reference>
<sequence length="144" mass="15434">MSGSARQRDLFIATLGAVLAGYGVLRLVTEPFSWFSVLWLAVAVTMVGTTLRRALAARTAERRPPGPRPARRAGRVMAVASALFGAVLLAVALPRFARDGHSPALLALWATFAVAILGFNLWTAFRRPAEGDDEVVTPAARPPR</sequence>
<keyword evidence="1" id="KW-0472">Membrane</keyword>
<dbReference type="RefSeq" id="WP_091576510.1">
    <property type="nucleotide sequence ID" value="NZ_FLRH01000003.1"/>
</dbReference>
<protein>
    <submittedName>
        <fullName evidence="2">Uncharacterized protein</fullName>
    </submittedName>
</protein>
<evidence type="ECO:0000256" key="1">
    <source>
        <dbReference type="SAM" id="Phobius"/>
    </source>
</evidence>
<dbReference type="AlphaFoldDB" id="A0A1A9BDM9"/>
<gene>
    <name evidence="2" type="ORF">GA0070622_4255</name>
</gene>
<evidence type="ECO:0000313" key="3">
    <source>
        <dbReference type="Proteomes" id="UP000199558"/>
    </source>
</evidence>
<feature type="transmembrane region" description="Helical" evidence="1">
    <location>
        <begin position="103"/>
        <end position="122"/>
    </location>
</feature>
<organism evidence="2 3">
    <name type="scientific">Micromonospora sediminicola</name>
    <dbReference type="NCBI Taxonomy" id="946078"/>
    <lineage>
        <taxon>Bacteria</taxon>
        <taxon>Bacillati</taxon>
        <taxon>Actinomycetota</taxon>
        <taxon>Actinomycetes</taxon>
        <taxon>Micromonosporales</taxon>
        <taxon>Micromonosporaceae</taxon>
        <taxon>Micromonospora</taxon>
    </lineage>
</organism>
<evidence type="ECO:0000313" key="2">
    <source>
        <dbReference type="EMBL" id="SBT67201.1"/>
    </source>
</evidence>
<keyword evidence="1" id="KW-1133">Transmembrane helix</keyword>
<keyword evidence="1" id="KW-0812">Transmembrane</keyword>
<dbReference type="EMBL" id="FLRH01000003">
    <property type="protein sequence ID" value="SBT67201.1"/>
    <property type="molecule type" value="Genomic_DNA"/>
</dbReference>
<proteinExistence type="predicted"/>
<keyword evidence="3" id="KW-1185">Reference proteome</keyword>
<accession>A0A1A9BDM9</accession>
<feature type="transmembrane region" description="Helical" evidence="1">
    <location>
        <begin position="76"/>
        <end position="97"/>
    </location>
</feature>
<feature type="transmembrane region" description="Helical" evidence="1">
    <location>
        <begin position="36"/>
        <end position="55"/>
    </location>
</feature>
<name>A0A1A9BDM9_9ACTN</name>
<dbReference type="Proteomes" id="UP000199558">
    <property type="component" value="Unassembled WGS sequence"/>
</dbReference>